<evidence type="ECO:0000256" key="3">
    <source>
        <dbReference type="ARBA" id="ARBA00009759"/>
    </source>
</evidence>
<reference evidence="13" key="1">
    <citation type="journal article" date="2019" name="Int. J. Syst. Evol. Microbiol.">
        <title>The Global Catalogue of Microorganisms (GCM) 10K type strain sequencing project: providing services to taxonomists for standard genome sequencing and annotation.</title>
        <authorList>
            <consortium name="The Broad Institute Genomics Platform"/>
            <consortium name="The Broad Institute Genome Sequencing Center for Infectious Disease"/>
            <person name="Wu L."/>
            <person name="Ma J."/>
        </authorList>
    </citation>
    <scope>NUCLEOTIDE SEQUENCE [LARGE SCALE GENOMIC DNA]</scope>
    <source>
        <strain evidence="13">CECT 8472</strain>
    </source>
</reference>
<evidence type="ECO:0000313" key="13">
    <source>
        <dbReference type="Proteomes" id="UP001595799"/>
    </source>
</evidence>
<comment type="similarity">
    <text evidence="3">Belongs to the inositol monophosphatase superfamily.</text>
</comment>
<name>A0ABV8UMT6_9PROT</name>
<keyword evidence="6" id="KW-0479">Metal-binding</keyword>
<dbReference type="InterPro" id="IPR000760">
    <property type="entry name" value="Inositol_monophosphatase-like"/>
</dbReference>
<keyword evidence="9" id="KW-0368">Histidine biosynthesis</keyword>
<keyword evidence="5" id="KW-0028">Amino-acid biosynthesis</keyword>
<evidence type="ECO:0000256" key="6">
    <source>
        <dbReference type="ARBA" id="ARBA00022723"/>
    </source>
</evidence>
<proteinExistence type="inferred from homology"/>
<comment type="cofactor">
    <cofactor evidence="1">
        <name>Mg(2+)</name>
        <dbReference type="ChEBI" id="CHEBI:18420"/>
    </cofactor>
</comment>
<protein>
    <recommendedName>
        <fullName evidence="4 11">Histidinol-phosphatase</fullName>
        <ecNumber evidence="4 11">3.1.3.15</ecNumber>
    </recommendedName>
</protein>
<comment type="catalytic activity">
    <reaction evidence="10">
        <text>L-histidinol phosphate + H2O = L-histidinol + phosphate</text>
        <dbReference type="Rhea" id="RHEA:14465"/>
        <dbReference type="ChEBI" id="CHEBI:15377"/>
        <dbReference type="ChEBI" id="CHEBI:43474"/>
        <dbReference type="ChEBI" id="CHEBI:57699"/>
        <dbReference type="ChEBI" id="CHEBI:57980"/>
        <dbReference type="EC" id="3.1.3.15"/>
    </reaction>
</comment>
<evidence type="ECO:0000256" key="5">
    <source>
        <dbReference type="ARBA" id="ARBA00022605"/>
    </source>
</evidence>
<keyword evidence="13" id="KW-1185">Reference proteome</keyword>
<dbReference type="PROSITE" id="PS00629">
    <property type="entry name" value="IMP_1"/>
    <property type="match status" value="1"/>
</dbReference>
<dbReference type="InterPro" id="IPR020583">
    <property type="entry name" value="Inositol_monoP_metal-BS"/>
</dbReference>
<keyword evidence="8" id="KW-0460">Magnesium</keyword>
<evidence type="ECO:0000256" key="10">
    <source>
        <dbReference type="ARBA" id="ARBA00049158"/>
    </source>
</evidence>
<dbReference type="PRINTS" id="PR00377">
    <property type="entry name" value="IMPHPHTASES"/>
</dbReference>
<keyword evidence="7 12" id="KW-0378">Hydrolase</keyword>
<evidence type="ECO:0000256" key="2">
    <source>
        <dbReference type="ARBA" id="ARBA00004970"/>
    </source>
</evidence>
<dbReference type="NCBIfam" id="TIGR02067">
    <property type="entry name" value="his_9_HisN"/>
    <property type="match status" value="1"/>
</dbReference>
<dbReference type="Gene3D" id="3.40.190.80">
    <property type="match status" value="1"/>
</dbReference>
<evidence type="ECO:0000256" key="9">
    <source>
        <dbReference type="ARBA" id="ARBA00023102"/>
    </source>
</evidence>
<evidence type="ECO:0000256" key="7">
    <source>
        <dbReference type="ARBA" id="ARBA00022801"/>
    </source>
</evidence>
<evidence type="ECO:0000256" key="8">
    <source>
        <dbReference type="ARBA" id="ARBA00022842"/>
    </source>
</evidence>
<evidence type="ECO:0000256" key="4">
    <source>
        <dbReference type="ARBA" id="ARBA00013085"/>
    </source>
</evidence>
<dbReference type="SUPFAM" id="SSF56655">
    <property type="entry name" value="Carbohydrate phosphatase"/>
    <property type="match status" value="1"/>
</dbReference>
<dbReference type="InterPro" id="IPR011809">
    <property type="entry name" value="His_9_proposed"/>
</dbReference>
<dbReference type="Gene3D" id="3.30.540.10">
    <property type="entry name" value="Fructose-1,6-Bisphosphatase, subunit A, domain 1"/>
    <property type="match status" value="1"/>
</dbReference>
<evidence type="ECO:0000256" key="1">
    <source>
        <dbReference type="ARBA" id="ARBA00001946"/>
    </source>
</evidence>
<dbReference type="CDD" id="cd01641">
    <property type="entry name" value="Bacterial_IMPase_like_1"/>
    <property type="match status" value="1"/>
</dbReference>
<accession>A0ABV8UMT6</accession>
<evidence type="ECO:0000313" key="12">
    <source>
        <dbReference type="EMBL" id="MFC4352106.1"/>
    </source>
</evidence>
<dbReference type="PANTHER" id="PTHR43200">
    <property type="entry name" value="PHOSPHATASE"/>
    <property type="match status" value="1"/>
</dbReference>
<dbReference type="EC" id="3.1.3.15" evidence="4 11"/>
<evidence type="ECO:0000256" key="11">
    <source>
        <dbReference type="NCBIfam" id="TIGR02067"/>
    </source>
</evidence>
<gene>
    <name evidence="12" type="primary">hisN</name>
    <name evidence="12" type="ORF">ACFOW6_11185</name>
</gene>
<dbReference type="Proteomes" id="UP001595799">
    <property type="component" value="Unassembled WGS sequence"/>
</dbReference>
<dbReference type="PANTHER" id="PTHR43200:SF6">
    <property type="entry name" value="3'(2'),5'-BISPHOSPHATE NUCLEOTIDASE"/>
    <property type="match status" value="1"/>
</dbReference>
<dbReference type="InterPro" id="IPR051090">
    <property type="entry name" value="Inositol_monoP_superfamily"/>
</dbReference>
<dbReference type="RefSeq" id="WP_382422456.1">
    <property type="nucleotide sequence ID" value="NZ_JBHSCW010000006.1"/>
</dbReference>
<sequence>MEAVSDSQSTCPPRLVDFAEELAGMAAAVARSYFRTSVSIDTKGDESPVTIADRTAEQRMREAISQRFPDHGVFGEEFGVDNPDADYIWVLDPIDGTKAFITGNPLFGTLVALLHKGRPLLGVIEMPALGERWIGAAGHPSRRRDANGLQDVRVRPCPDLGKAIMRTTSPDMFQGPQAGAYTSLEQACSLTLYGGDCFCYGQLASGFVDLVVESSLKPYDFMAALPVVTGAGAMATDWQGRPLTLDSAGDVLVAGDPAVHARALALLSGKT</sequence>
<dbReference type="EMBL" id="JBHSCW010000006">
    <property type="protein sequence ID" value="MFC4352106.1"/>
    <property type="molecule type" value="Genomic_DNA"/>
</dbReference>
<organism evidence="12 13">
    <name type="scientific">Fodinicurvata halophila</name>
    <dbReference type="NCBI Taxonomy" id="1419723"/>
    <lineage>
        <taxon>Bacteria</taxon>
        <taxon>Pseudomonadati</taxon>
        <taxon>Pseudomonadota</taxon>
        <taxon>Alphaproteobacteria</taxon>
        <taxon>Rhodospirillales</taxon>
        <taxon>Rhodovibrionaceae</taxon>
        <taxon>Fodinicurvata</taxon>
    </lineage>
</organism>
<comment type="pathway">
    <text evidence="2">Amino-acid biosynthesis; L-histidine biosynthesis; L-histidine from 5-phospho-alpha-D-ribose 1-diphosphate: step 8/9.</text>
</comment>
<dbReference type="GO" id="GO:0004401">
    <property type="term" value="F:histidinol-phosphatase activity"/>
    <property type="evidence" value="ECO:0007669"/>
    <property type="project" value="UniProtKB-EC"/>
</dbReference>
<dbReference type="Pfam" id="PF00459">
    <property type="entry name" value="Inositol_P"/>
    <property type="match status" value="1"/>
</dbReference>
<comment type="caution">
    <text evidence="12">The sequence shown here is derived from an EMBL/GenBank/DDBJ whole genome shotgun (WGS) entry which is preliminary data.</text>
</comment>